<dbReference type="Proteomes" id="UP000184148">
    <property type="component" value="Unassembled WGS sequence"/>
</dbReference>
<organism evidence="1 2">
    <name type="scientific">Desulforamulus putei DSM 12395</name>
    <dbReference type="NCBI Taxonomy" id="1121429"/>
    <lineage>
        <taxon>Bacteria</taxon>
        <taxon>Bacillati</taxon>
        <taxon>Bacillota</taxon>
        <taxon>Clostridia</taxon>
        <taxon>Eubacteriales</taxon>
        <taxon>Peptococcaceae</taxon>
        <taxon>Desulforamulus</taxon>
    </lineage>
</organism>
<evidence type="ECO:0000313" key="1">
    <source>
        <dbReference type="EMBL" id="SHE74161.1"/>
    </source>
</evidence>
<gene>
    <name evidence="1" type="ORF">SAMN02745133_01044</name>
</gene>
<dbReference type="OrthoDB" id="9770793at2"/>
<dbReference type="STRING" id="1121429.SAMN02745133_01044"/>
<dbReference type="PANTHER" id="PTHR42110">
    <property type="entry name" value="L-ASPARAGINASE, PUTATIVE (AFU_ORTHOLOGUE AFUA_3G11890)-RELATED"/>
    <property type="match status" value="1"/>
</dbReference>
<accession>A0A1M4VYS5</accession>
<dbReference type="InterPro" id="IPR010349">
    <property type="entry name" value="Asparaginase_II"/>
</dbReference>
<reference evidence="2" key="1">
    <citation type="submission" date="2016-11" db="EMBL/GenBank/DDBJ databases">
        <authorList>
            <person name="Varghese N."/>
            <person name="Submissions S."/>
        </authorList>
    </citation>
    <scope>NUCLEOTIDE SEQUENCE [LARGE SCALE GENOMIC DNA]</scope>
    <source>
        <strain evidence="2">DSM 12395</strain>
    </source>
</reference>
<dbReference type="RefSeq" id="WP_084127648.1">
    <property type="nucleotide sequence ID" value="NZ_FQUY01000005.1"/>
</dbReference>
<evidence type="ECO:0000313" key="2">
    <source>
        <dbReference type="Proteomes" id="UP000184148"/>
    </source>
</evidence>
<dbReference type="EMBL" id="FQUY01000005">
    <property type="protein sequence ID" value="SHE74161.1"/>
    <property type="molecule type" value="Genomic_DNA"/>
</dbReference>
<sequence length="331" mass="36246">MAEILVKVIRGDLVESQHRGHLVVTDRDGKILFSLGNPDHVTYWRSAAKPFQAIPLIERNAVERFGLTGPEIALFTSSHGGEERHVEAVRNLLHKLGLAESNLDCGSAAPMHIPSAKKLVASGKEFEALNNACSGKHSGMLALSLLLDAPLTGYIHREHPVQQEMLHTVCQCAALSPDQVYLGIDGCGVPVFGLPVRNMAMAYARLSLPEGYFNPARIKALHTIRDAMTSHPYFVAGTDRLDTVLMEVTKGKVVAKLGSEGVYCIGIVNRGIGLALKIEDGNYRAIDPVVIQALKQLNYITDAEFEALRHLWRPKLKNHRGDEIGHLEAAF</sequence>
<dbReference type="Pfam" id="PF06089">
    <property type="entry name" value="Asparaginase_II"/>
    <property type="match status" value="1"/>
</dbReference>
<keyword evidence="2" id="KW-1185">Reference proteome</keyword>
<name>A0A1M4VYS5_9FIRM</name>
<dbReference type="AlphaFoldDB" id="A0A1M4VYS5"/>
<protein>
    <submittedName>
        <fullName evidence="1">Asparaginase</fullName>
    </submittedName>
</protein>
<proteinExistence type="predicted"/>
<dbReference type="PANTHER" id="PTHR42110:SF1">
    <property type="entry name" value="L-ASPARAGINASE, PUTATIVE (AFU_ORTHOLOGUE AFUA_3G11890)-RELATED"/>
    <property type="match status" value="1"/>
</dbReference>